<proteinExistence type="predicted"/>
<dbReference type="KEGG" id="tet:TTHERM_000295039"/>
<name>W7XJ16_TETTS</name>
<dbReference type="InterPro" id="IPR027417">
    <property type="entry name" value="P-loop_NTPase"/>
</dbReference>
<organism evidence="5 6">
    <name type="scientific">Tetrahymena thermophila (strain SB210)</name>
    <dbReference type="NCBI Taxonomy" id="312017"/>
    <lineage>
        <taxon>Eukaryota</taxon>
        <taxon>Sar</taxon>
        <taxon>Alveolata</taxon>
        <taxon>Ciliophora</taxon>
        <taxon>Intramacronucleata</taxon>
        <taxon>Oligohymenophorea</taxon>
        <taxon>Hymenostomatida</taxon>
        <taxon>Tetrahymenina</taxon>
        <taxon>Tetrahymenidae</taxon>
        <taxon>Tetrahymena</taxon>
    </lineage>
</organism>
<keyword evidence="1" id="KW-0547">Nucleotide-binding</keyword>
<dbReference type="SMART" id="SM00382">
    <property type="entry name" value="AAA"/>
    <property type="match status" value="1"/>
</dbReference>
<evidence type="ECO:0000256" key="3">
    <source>
        <dbReference type="SAM" id="Coils"/>
    </source>
</evidence>
<evidence type="ECO:0000313" key="6">
    <source>
        <dbReference type="Proteomes" id="UP000009168"/>
    </source>
</evidence>
<dbReference type="STRING" id="312017.W7XJ16"/>
<dbReference type="AlphaFoldDB" id="W7XJ16"/>
<dbReference type="PANTHER" id="PTHR23075:SF12">
    <property type="entry name" value="AAA+ ATPASE DOMAIN-CONTAINING PROTEIN"/>
    <property type="match status" value="1"/>
</dbReference>
<dbReference type="FunCoup" id="W7XJ16">
    <property type="interactions" value="76"/>
</dbReference>
<dbReference type="Pfam" id="PF00004">
    <property type="entry name" value="AAA"/>
    <property type="match status" value="1"/>
</dbReference>
<evidence type="ECO:0000259" key="4">
    <source>
        <dbReference type="SMART" id="SM00382"/>
    </source>
</evidence>
<dbReference type="EMBL" id="GG662740">
    <property type="protein sequence ID" value="EWS75116.1"/>
    <property type="molecule type" value="Genomic_DNA"/>
</dbReference>
<keyword evidence="6" id="KW-1185">Reference proteome</keyword>
<dbReference type="GO" id="GO:0005739">
    <property type="term" value="C:mitochondrion"/>
    <property type="evidence" value="ECO:0007669"/>
    <property type="project" value="TreeGrafter"/>
</dbReference>
<protein>
    <submittedName>
        <fullName evidence="5">ATPase family AAA domain protein 3A</fullName>
    </submittedName>
</protein>
<dbReference type="OrthoDB" id="199596at2759"/>
<dbReference type="RefSeq" id="XP_012652354.1">
    <property type="nucleotide sequence ID" value="XM_012796900.1"/>
</dbReference>
<dbReference type="Pfam" id="PF12037">
    <property type="entry name" value="ATAD3_N"/>
    <property type="match status" value="1"/>
</dbReference>
<dbReference type="GeneID" id="24438244"/>
<keyword evidence="3" id="KW-0175">Coiled coil</keyword>
<feature type="coiled-coil region" evidence="3">
    <location>
        <begin position="67"/>
        <end position="143"/>
    </location>
</feature>
<feature type="domain" description="AAA+ ATPase" evidence="4">
    <location>
        <begin position="296"/>
        <end position="429"/>
    </location>
</feature>
<evidence type="ECO:0000256" key="1">
    <source>
        <dbReference type="ARBA" id="ARBA00022741"/>
    </source>
</evidence>
<dbReference type="Gene3D" id="3.40.50.300">
    <property type="entry name" value="P-loop containing nucleotide triphosphate hydrolases"/>
    <property type="match status" value="1"/>
</dbReference>
<dbReference type="PANTHER" id="PTHR23075">
    <property type="entry name" value="PUTATIVE ATP-ASE"/>
    <property type="match status" value="1"/>
</dbReference>
<dbReference type="Proteomes" id="UP000009168">
    <property type="component" value="Unassembled WGS sequence"/>
</dbReference>
<evidence type="ECO:0000313" key="5">
    <source>
        <dbReference type="EMBL" id="EWS75116.1"/>
    </source>
</evidence>
<dbReference type="InParanoid" id="W7XJ16"/>
<evidence type="ECO:0000256" key="2">
    <source>
        <dbReference type="ARBA" id="ARBA00022840"/>
    </source>
</evidence>
<gene>
    <name evidence="5" type="ORF">TTHERM_000295039</name>
</gene>
<dbReference type="SUPFAM" id="SSF52540">
    <property type="entry name" value="P-loop containing nucleoside triphosphate hydrolases"/>
    <property type="match status" value="1"/>
</dbReference>
<keyword evidence="2" id="KW-0067">ATP-binding</keyword>
<dbReference type="GO" id="GO:0005524">
    <property type="term" value="F:ATP binding"/>
    <property type="evidence" value="ECO:0007669"/>
    <property type="project" value="UniProtKB-KW"/>
</dbReference>
<sequence>MSLNLDPNSLERAAEAIREIQKSPNAKLIYQGIIEQERALAFQRQAELEREKGETIKIRQEEARRTSTHEKEQKKNLEEYRDKLERKRFTEQLVEKQKRQEEINRTTEESIRRQEEIKLQSMEKQMKEQLKLEEKKAELLAKAKSQAYRQNFDLKVKEIIKKEEERRQTLKELAAITFDNFAHGIEYIQKNKGFAITIGIYTGLISLAFYLSKSSINLASKFLEMRLVQPSLVRETSRPTTKNLISGQSLRFINSFKSNKSLQDNIFSNIVLPQHLEGQLQSISYSILNKKRNLAPLRNMLIYGPPGTGKTLFAKKLAYSSNMDYAIMAGSDIAPLKENAVEAINKVFDWAEKSSRGIIIFIDEGDAFFRNRDDKSMSENVRNCINTFLYRTGTPSKNVMFVVATNYPEIIDKALNDRVDNYLYFPLPSADERFRLLNLFFSKYFDYKFSLLNEIKNIWWKPSSLIFRPKIIKQDHNIDEQFLRSIAEQTEGFSAREIEKFIIACHNSAFYQKEPSLDKNVVQMVLQQVLQEHKNKNQWVK</sequence>
<dbReference type="GO" id="GO:0008270">
    <property type="term" value="F:zinc ion binding"/>
    <property type="evidence" value="ECO:0007669"/>
    <property type="project" value="TreeGrafter"/>
</dbReference>
<dbReference type="GO" id="GO:0016887">
    <property type="term" value="F:ATP hydrolysis activity"/>
    <property type="evidence" value="ECO:0007669"/>
    <property type="project" value="InterPro"/>
</dbReference>
<dbReference type="InterPro" id="IPR021911">
    <property type="entry name" value="ATAD3_N"/>
</dbReference>
<reference evidence="6" key="1">
    <citation type="journal article" date="2006" name="PLoS Biol.">
        <title>Macronuclear genome sequence of the ciliate Tetrahymena thermophila, a model eukaryote.</title>
        <authorList>
            <person name="Eisen J.A."/>
            <person name="Coyne R.S."/>
            <person name="Wu M."/>
            <person name="Wu D."/>
            <person name="Thiagarajan M."/>
            <person name="Wortman J.R."/>
            <person name="Badger J.H."/>
            <person name="Ren Q."/>
            <person name="Amedeo P."/>
            <person name="Jones K.M."/>
            <person name="Tallon L.J."/>
            <person name="Delcher A.L."/>
            <person name="Salzberg S.L."/>
            <person name="Silva J.C."/>
            <person name="Haas B.J."/>
            <person name="Majoros W.H."/>
            <person name="Farzad M."/>
            <person name="Carlton J.M."/>
            <person name="Smith R.K. Jr."/>
            <person name="Garg J."/>
            <person name="Pearlman R.E."/>
            <person name="Karrer K.M."/>
            <person name="Sun L."/>
            <person name="Manning G."/>
            <person name="Elde N.C."/>
            <person name="Turkewitz A.P."/>
            <person name="Asai D.J."/>
            <person name="Wilkes D.E."/>
            <person name="Wang Y."/>
            <person name="Cai H."/>
            <person name="Collins K."/>
            <person name="Stewart B.A."/>
            <person name="Lee S.R."/>
            <person name="Wilamowska K."/>
            <person name="Weinberg Z."/>
            <person name="Ruzzo W.L."/>
            <person name="Wloga D."/>
            <person name="Gaertig J."/>
            <person name="Frankel J."/>
            <person name="Tsao C.-C."/>
            <person name="Gorovsky M.A."/>
            <person name="Keeling P.J."/>
            <person name="Waller R.F."/>
            <person name="Patron N.J."/>
            <person name="Cherry J.M."/>
            <person name="Stover N.A."/>
            <person name="Krieger C.J."/>
            <person name="del Toro C."/>
            <person name="Ryder H.F."/>
            <person name="Williamson S.C."/>
            <person name="Barbeau R.A."/>
            <person name="Hamilton E.P."/>
            <person name="Orias E."/>
        </authorList>
    </citation>
    <scope>NUCLEOTIDE SEQUENCE [LARGE SCALE GENOMIC DNA]</scope>
    <source>
        <strain evidence="6">SB210</strain>
    </source>
</reference>
<dbReference type="GO" id="GO:0007005">
    <property type="term" value="P:mitochondrion organization"/>
    <property type="evidence" value="ECO:0007669"/>
    <property type="project" value="TreeGrafter"/>
</dbReference>
<dbReference type="InterPro" id="IPR003593">
    <property type="entry name" value="AAA+_ATPase"/>
</dbReference>
<accession>W7XJ16</accession>
<dbReference type="InterPro" id="IPR003959">
    <property type="entry name" value="ATPase_AAA_core"/>
</dbReference>